<gene>
    <name evidence="2" type="ORF">Ciccas_006767</name>
</gene>
<dbReference type="AlphaFoldDB" id="A0ABD2Q4S7"/>
<evidence type="ECO:0000313" key="3">
    <source>
        <dbReference type="Proteomes" id="UP001626550"/>
    </source>
</evidence>
<keyword evidence="3" id="KW-1185">Reference proteome</keyword>
<evidence type="ECO:0000313" key="2">
    <source>
        <dbReference type="EMBL" id="KAL3314612.1"/>
    </source>
</evidence>
<feature type="region of interest" description="Disordered" evidence="1">
    <location>
        <begin position="1"/>
        <end position="21"/>
    </location>
</feature>
<name>A0ABD2Q4S7_9PLAT</name>
<dbReference type="Proteomes" id="UP001626550">
    <property type="component" value="Unassembled WGS sequence"/>
</dbReference>
<evidence type="ECO:0000256" key="1">
    <source>
        <dbReference type="SAM" id="MobiDB-lite"/>
    </source>
</evidence>
<feature type="non-terminal residue" evidence="2">
    <location>
        <position position="1"/>
    </location>
</feature>
<proteinExistence type="predicted"/>
<feature type="compositionally biased region" description="Low complexity" evidence="1">
    <location>
        <begin position="91"/>
        <end position="104"/>
    </location>
</feature>
<reference evidence="2 3" key="1">
    <citation type="submission" date="2024-11" db="EMBL/GenBank/DDBJ databases">
        <title>Adaptive evolution of stress response genes in parasites aligns with host niche diversity.</title>
        <authorList>
            <person name="Hahn C."/>
            <person name="Resl P."/>
        </authorList>
    </citation>
    <scope>NUCLEOTIDE SEQUENCE [LARGE SCALE GENOMIC DNA]</scope>
    <source>
        <strain evidence="2">EGGRZ-B1_66</strain>
        <tissue evidence="2">Body</tissue>
    </source>
</reference>
<feature type="region of interest" description="Disordered" evidence="1">
    <location>
        <begin position="79"/>
        <end position="104"/>
    </location>
</feature>
<comment type="caution">
    <text evidence="2">The sequence shown here is derived from an EMBL/GenBank/DDBJ whole genome shotgun (WGS) entry which is preliminary data.</text>
</comment>
<organism evidence="2 3">
    <name type="scientific">Cichlidogyrus casuarinus</name>
    <dbReference type="NCBI Taxonomy" id="1844966"/>
    <lineage>
        <taxon>Eukaryota</taxon>
        <taxon>Metazoa</taxon>
        <taxon>Spiralia</taxon>
        <taxon>Lophotrochozoa</taxon>
        <taxon>Platyhelminthes</taxon>
        <taxon>Monogenea</taxon>
        <taxon>Monopisthocotylea</taxon>
        <taxon>Dactylogyridea</taxon>
        <taxon>Ancyrocephalidae</taxon>
        <taxon>Cichlidogyrus</taxon>
    </lineage>
</organism>
<sequence>VMQQQQQTTSETAEQLFSGGTAGALSMDSDLATYKNFLGGGSSEDPVTTTLSKMACSLRQDPSLYFAAALNRLTDNVAGTRHSADNKEQRSVPAVAVAAASGGP</sequence>
<accession>A0ABD2Q4S7</accession>
<dbReference type="EMBL" id="JBJKFK010000947">
    <property type="protein sequence ID" value="KAL3314612.1"/>
    <property type="molecule type" value="Genomic_DNA"/>
</dbReference>
<protein>
    <submittedName>
        <fullName evidence="2">Uncharacterized protein</fullName>
    </submittedName>
</protein>